<evidence type="ECO:0000313" key="3">
    <source>
        <dbReference type="EMBL" id="KZT41442.1"/>
    </source>
</evidence>
<protein>
    <submittedName>
        <fullName evidence="3">HbrB-domain-containing protein</fullName>
    </submittedName>
</protein>
<dbReference type="STRING" id="1314776.A0A166G998"/>
<feature type="signal peptide" evidence="2">
    <location>
        <begin position="1"/>
        <end position="19"/>
    </location>
</feature>
<dbReference type="Proteomes" id="UP000076798">
    <property type="component" value="Unassembled WGS sequence"/>
</dbReference>
<dbReference type="EMBL" id="KV428021">
    <property type="protein sequence ID" value="KZT41442.1"/>
    <property type="molecule type" value="Genomic_DNA"/>
</dbReference>
<feature type="region of interest" description="Disordered" evidence="1">
    <location>
        <begin position="306"/>
        <end position="331"/>
    </location>
</feature>
<keyword evidence="2" id="KW-0732">Signal</keyword>
<organism evidence="3 4">
    <name type="scientific">Sistotremastrum suecicum HHB10207 ss-3</name>
    <dbReference type="NCBI Taxonomy" id="1314776"/>
    <lineage>
        <taxon>Eukaryota</taxon>
        <taxon>Fungi</taxon>
        <taxon>Dikarya</taxon>
        <taxon>Basidiomycota</taxon>
        <taxon>Agaricomycotina</taxon>
        <taxon>Agaricomycetes</taxon>
        <taxon>Sistotremastrales</taxon>
        <taxon>Sistotremastraceae</taxon>
        <taxon>Sistotremastrum</taxon>
    </lineage>
</organism>
<dbReference type="Pfam" id="PF08539">
    <property type="entry name" value="HbrB"/>
    <property type="match status" value="1"/>
</dbReference>
<evidence type="ECO:0000313" key="4">
    <source>
        <dbReference type="Proteomes" id="UP000076798"/>
    </source>
</evidence>
<proteinExistence type="predicted"/>
<dbReference type="SUPFAM" id="SSF74788">
    <property type="entry name" value="Cullin repeat-like"/>
    <property type="match status" value="1"/>
</dbReference>
<gene>
    <name evidence="3" type="ORF">SISSUDRAFT_279156</name>
</gene>
<dbReference type="InterPro" id="IPR013745">
    <property type="entry name" value="Bit61/PRR5"/>
</dbReference>
<evidence type="ECO:0000256" key="2">
    <source>
        <dbReference type="SAM" id="SignalP"/>
    </source>
</evidence>
<evidence type="ECO:0000256" key="1">
    <source>
        <dbReference type="SAM" id="MobiDB-lite"/>
    </source>
</evidence>
<feature type="chain" id="PRO_5007873828" evidence="2">
    <location>
        <begin position="20"/>
        <end position="413"/>
    </location>
</feature>
<dbReference type="InterPro" id="IPR016159">
    <property type="entry name" value="Cullin_repeat-like_dom_sf"/>
</dbReference>
<dbReference type="AlphaFoldDB" id="A0A166G998"/>
<reference evidence="3 4" key="1">
    <citation type="journal article" date="2016" name="Mol. Biol. Evol.">
        <title>Comparative Genomics of Early-Diverging Mushroom-Forming Fungi Provides Insights into the Origins of Lignocellulose Decay Capabilities.</title>
        <authorList>
            <person name="Nagy L.G."/>
            <person name="Riley R."/>
            <person name="Tritt A."/>
            <person name="Adam C."/>
            <person name="Daum C."/>
            <person name="Floudas D."/>
            <person name="Sun H."/>
            <person name="Yadav J.S."/>
            <person name="Pangilinan J."/>
            <person name="Larsson K.H."/>
            <person name="Matsuura K."/>
            <person name="Barry K."/>
            <person name="Labutti K."/>
            <person name="Kuo R."/>
            <person name="Ohm R.A."/>
            <person name="Bhattacharya S.S."/>
            <person name="Shirouzu T."/>
            <person name="Yoshinaga Y."/>
            <person name="Martin F.M."/>
            <person name="Grigoriev I.V."/>
            <person name="Hibbett D.S."/>
        </authorList>
    </citation>
    <scope>NUCLEOTIDE SEQUENCE [LARGE SCALE GENOMIC DNA]</scope>
    <source>
        <strain evidence="3 4">HHB10207 ss-3</strain>
    </source>
</reference>
<feature type="compositionally biased region" description="Gly residues" evidence="1">
    <location>
        <begin position="313"/>
        <end position="325"/>
    </location>
</feature>
<sequence>MHRLGHLPATVALSAAASASSVSLPASTLGTAPLLSLGSSDNPWQILHVYVLPLFNGEPLSMPIEDLNQLVRRHIQGVISRGFSRAIAALETDVKELIATGMLTLNTKLQHLDDERLLPRLVDIWVNFFDQILPYIEGVLLPVHTDKLLLGLHRSKPTRPTSPSLAETSPSMSSMHQIDVRRIALLSFRDSIILPIHDRLLSRIGTPTTDSFSDGADQHQPRLQQMLLVLSSSVQHTTSIPGFTITPGEDAVTSLLRAVRKPRHPHLQAHTSITRLPSFLSGGGPRDRRGRIARKSLHIRSATNDTIMDDLNGNGGNASGSGGIGDETPRSGMDSFARRREREWLASLRSVRSAYLFLVLSSLVRSSFALVVSASAYFHVFSRSLITHPRSVVSLALLDYALCCMFDFSHVYA</sequence>
<dbReference type="GO" id="GO:0038203">
    <property type="term" value="P:TORC2 signaling"/>
    <property type="evidence" value="ECO:0007669"/>
    <property type="project" value="TreeGrafter"/>
</dbReference>
<dbReference type="PANTHER" id="PTHR32428">
    <property type="entry name" value="TARGET OF RAPAMYCIN COMPLEX 2 SUBUNIT BIT61-RELATED"/>
    <property type="match status" value="1"/>
</dbReference>
<dbReference type="GO" id="GO:0031932">
    <property type="term" value="C:TORC2 complex"/>
    <property type="evidence" value="ECO:0007669"/>
    <property type="project" value="TreeGrafter"/>
</dbReference>
<accession>A0A166G998</accession>
<name>A0A166G998_9AGAM</name>
<dbReference type="PANTHER" id="PTHR32428:SF2">
    <property type="entry name" value="TARGET OF RAPAMYCIN COMPLEX 2 SUBUNIT BIT61-RELATED"/>
    <property type="match status" value="1"/>
</dbReference>
<keyword evidence="4" id="KW-1185">Reference proteome</keyword>
<dbReference type="OrthoDB" id="2290221at2759"/>